<dbReference type="GeneID" id="107806705"/>
<accession>A0A1S4BC57</accession>
<dbReference type="PANTHER" id="PTHR24177:SF482">
    <property type="entry name" value="PGG DOMAIN-CONTAINING PROTEIN"/>
    <property type="match status" value="1"/>
</dbReference>
<dbReference type="InterPro" id="IPR002110">
    <property type="entry name" value="Ankyrin_rpt"/>
</dbReference>
<dbReference type="PANTHER" id="PTHR24177">
    <property type="entry name" value="CASKIN"/>
    <property type="match status" value="1"/>
</dbReference>
<feature type="domain" description="PGG" evidence="4">
    <location>
        <begin position="694"/>
        <end position="807"/>
    </location>
</feature>
<evidence type="ECO:0000313" key="6">
    <source>
        <dbReference type="RefSeq" id="XP_016486408.1"/>
    </source>
</evidence>
<dbReference type="InterPro" id="IPR036770">
    <property type="entry name" value="Ankyrin_rpt-contain_sf"/>
</dbReference>
<dbReference type="KEGG" id="nta:107806705"/>
<keyword evidence="3" id="KW-0472">Membrane</keyword>
<feature type="transmembrane region" description="Helical" evidence="3">
    <location>
        <begin position="742"/>
        <end position="770"/>
    </location>
</feature>
<feature type="region of interest" description="Disordered" evidence="2">
    <location>
        <begin position="72"/>
        <end position="106"/>
    </location>
</feature>
<dbReference type="OrthoDB" id="1306122at2759"/>
<keyword evidence="3" id="KW-1133">Transmembrane helix</keyword>
<dbReference type="InterPro" id="IPR026961">
    <property type="entry name" value="PGG_dom"/>
</dbReference>
<feature type="compositionally biased region" description="Polar residues" evidence="2">
    <location>
        <begin position="93"/>
        <end position="106"/>
    </location>
</feature>
<name>A0A1S4BC57_TOBAC</name>
<feature type="compositionally biased region" description="Polar residues" evidence="2">
    <location>
        <begin position="19"/>
        <end position="29"/>
    </location>
</feature>
<feature type="compositionally biased region" description="Polar residues" evidence="2">
    <location>
        <begin position="161"/>
        <end position="186"/>
    </location>
</feature>
<evidence type="ECO:0000256" key="1">
    <source>
        <dbReference type="PROSITE-ProRule" id="PRU00023"/>
    </source>
</evidence>
<dbReference type="Pfam" id="PF00023">
    <property type="entry name" value="Ank"/>
    <property type="match status" value="1"/>
</dbReference>
<proteinExistence type="predicted"/>
<dbReference type="AlphaFoldDB" id="A0A1S4BC57"/>
<sequence>MSSSPSNSHVHESPCLNLAASTTNGNFQKPPSPIQAESTNHDDYHTVSIPNPAEITSDDEYDTVSVPNQAEITSNVNFQESPSPSLTASSTSKGETPSPNLAANTSNDKSEELLLKCLPLCLAILRGDEHGFDQAAQALAAASSSNSNFHRPRSPNVPNLAASTSRQSPSPNLAANTRSSKTQVLTPYSPAIPRSGRMENLYSLAARTNRSSFEEIGEENINEEKKLWGCLPLYRALLRENQSGFEKEAKALSKFPPDVTICRKVTRAGDTGLHVLVGAGKWYDSVISKPKSYALEGLVIRNNNGHTPLCVAAKVGNMEAAKKLLQLETEIRSVRATDDDTVGRYPIIEAARYGHKEMVLLWIGDMATKMADSPPTKESAASTFLHLLVVAEFYDVLLALVRRFPGLARAEFYGDNDDVSLLSLMAETPSAFRSGTQLGFWQRLLYSVAQANLERRLSDIEKSFVVNQPSVTVPSTESPQPTNELTWECFVKYPRNCVITIQAWLARMINRAAIFKHIKDIKLMHKETLDIVKRLCKELMKEYKPKDIEPVLRKAVLLAASSGIPEIIEEIVDCYPDAIWFVNSENHNLFHLAVINRHEKVFNFIYQLSLYKHLVTTDEDTSGNNILHMAGKLAPLGRLNLISGAALQMQRELQWFQEVEKFVHPTLRTNRNSYGKTPKMVFTEEHKELVKEGEKWMKETANSCTFVAALTATVGFAAAITVPGGNQSKGFPIFSKEPAFTIFAVSVAFCLFSSVASVLMFLSILTARYAETDFLRSLPKRLIIGLGTLFISMTSLMIAFGATIYLVFGQKNGLILIPVGIAGLIPVILFESLQFRLLLDMCMSTYGPSIFHKQSSRLLY</sequence>
<dbReference type="STRING" id="4097.A0A1S4BC57"/>
<feature type="compositionally biased region" description="Low complexity" evidence="2">
    <location>
        <begin position="81"/>
        <end position="92"/>
    </location>
</feature>
<protein>
    <submittedName>
        <fullName evidence="6">Uncharacterized protein LOC107806705 isoform X1</fullName>
    </submittedName>
    <submittedName>
        <fullName evidence="6">Uncharacterized protein isoform X1</fullName>
    </submittedName>
</protein>
<dbReference type="SUPFAM" id="SSF48403">
    <property type="entry name" value="Ankyrin repeat"/>
    <property type="match status" value="1"/>
</dbReference>
<dbReference type="Pfam" id="PF13962">
    <property type="entry name" value="PGG"/>
    <property type="match status" value="1"/>
</dbReference>
<dbReference type="GO" id="GO:0016020">
    <property type="term" value="C:membrane"/>
    <property type="evidence" value="ECO:0000318"/>
    <property type="project" value="GO_Central"/>
</dbReference>
<feature type="region of interest" description="Disordered" evidence="2">
    <location>
        <begin position="1"/>
        <end position="59"/>
    </location>
</feature>
<dbReference type="Gene3D" id="1.25.40.20">
    <property type="entry name" value="Ankyrin repeat-containing domain"/>
    <property type="match status" value="2"/>
</dbReference>
<evidence type="ECO:0000256" key="2">
    <source>
        <dbReference type="SAM" id="MobiDB-lite"/>
    </source>
</evidence>
<keyword evidence="3" id="KW-0812">Transmembrane</keyword>
<gene>
    <name evidence="6" type="primary">LOC107806705</name>
</gene>
<evidence type="ECO:0000259" key="4">
    <source>
        <dbReference type="Pfam" id="PF13962"/>
    </source>
</evidence>
<feature type="transmembrane region" description="Helical" evidence="3">
    <location>
        <begin position="814"/>
        <end position="833"/>
    </location>
</feature>
<dbReference type="Proteomes" id="UP000790787">
    <property type="component" value="Chromosome 16"/>
</dbReference>
<dbReference type="RefSeq" id="XP_016486408.1">
    <property type="nucleotide sequence ID" value="XM_016630922.1"/>
</dbReference>
<dbReference type="PaxDb" id="4097-A0A1S4BC57"/>
<feature type="repeat" description="ANK" evidence="1">
    <location>
        <begin position="304"/>
        <end position="336"/>
    </location>
</feature>
<reference evidence="5" key="1">
    <citation type="journal article" date="2014" name="Nat. Commun.">
        <title>The tobacco genome sequence and its comparison with those of tomato and potato.</title>
        <authorList>
            <person name="Sierro N."/>
            <person name="Battey J.N."/>
            <person name="Ouadi S."/>
            <person name="Bakaher N."/>
            <person name="Bovet L."/>
            <person name="Willig A."/>
            <person name="Goepfert S."/>
            <person name="Peitsch M.C."/>
            <person name="Ivanov N.V."/>
        </authorList>
    </citation>
    <scope>NUCLEOTIDE SEQUENCE [LARGE SCALE GENOMIC DNA]</scope>
</reference>
<dbReference type="SMART" id="SM00248">
    <property type="entry name" value="ANK"/>
    <property type="match status" value="3"/>
</dbReference>
<feature type="region of interest" description="Disordered" evidence="2">
    <location>
        <begin position="144"/>
        <end position="190"/>
    </location>
</feature>
<reference evidence="6" key="2">
    <citation type="submission" date="2025-08" db="UniProtKB">
        <authorList>
            <consortium name="RefSeq"/>
        </authorList>
    </citation>
    <scope>IDENTIFICATION</scope>
    <source>
        <tissue evidence="6">Leaf</tissue>
    </source>
</reference>
<feature type="transmembrane region" description="Helical" evidence="3">
    <location>
        <begin position="782"/>
        <end position="808"/>
    </location>
</feature>
<keyword evidence="5" id="KW-1185">Reference proteome</keyword>
<evidence type="ECO:0000256" key="3">
    <source>
        <dbReference type="SAM" id="Phobius"/>
    </source>
</evidence>
<organism evidence="5 6">
    <name type="scientific">Nicotiana tabacum</name>
    <name type="common">Common tobacco</name>
    <dbReference type="NCBI Taxonomy" id="4097"/>
    <lineage>
        <taxon>Eukaryota</taxon>
        <taxon>Viridiplantae</taxon>
        <taxon>Streptophyta</taxon>
        <taxon>Embryophyta</taxon>
        <taxon>Tracheophyta</taxon>
        <taxon>Spermatophyta</taxon>
        <taxon>Magnoliopsida</taxon>
        <taxon>eudicotyledons</taxon>
        <taxon>Gunneridae</taxon>
        <taxon>Pentapetalae</taxon>
        <taxon>asterids</taxon>
        <taxon>lamiids</taxon>
        <taxon>Solanales</taxon>
        <taxon>Solanaceae</taxon>
        <taxon>Nicotianoideae</taxon>
        <taxon>Nicotianeae</taxon>
        <taxon>Nicotiana</taxon>
    </lineage>
</organism>
<evidence type="ECO:0000313" key="5">
    <source>
        <dbReference type="Proteomes" id="UP000790787"/>
    </source>
</evidence>
<keyword evidence="1" id="KW-0040">ANK repeat</keyword>
<dbReference type="PROSITE" id="PS50088">
    <property type="entry name" value="ANK_REPEAT"/>
    <property type="match status" value="1"/>
</dbReference>
<dbReference type="RefSeq" id="XP_016486408.1">
    <property type="nucleotide sequence ID" value="XM_016630922.2"/>
</dbReference>